<gene>
    <name evidence="2" type="ORF">ABMA27_016992</name>
</gene>
<feature type="domain" description="RNase H type-1" evidence="1">
    <location>
        <begin position="116"/>
        <end position="250"/>
    </location>
</feature>
<dbReference type="InterPro" id="IPR053151">
    <property type="entry name" value="RNase_H-like"/>
</dbReference>
<organism evidence="2 3">
    <name type="scientific">Loxostege sticticalis</name>
    <name type="common">Beet webworm moth</name>
    <dbReference type="NCBI Taxonomy" id="481309"/>
    <lineage>
        <taxon>Eukaryota</taxon>
        <taxon>Metazoa</taxon>
        <taxon>Ecdysozoa</taxon>
        <taxon>Arthropoda</taxon>
        <taxon>Hexapoda</taxon>
        <taxon>Insecta</taxon>
        <taxon>Pterygota</taxon>
        <taxon>Neoptera</taxon>
        <taxon>Endopterygota</taxon>
        <taxon>Lepidoptera</taxon>
        <taxon>Glossata</taxon>
        <taxon>Ditrysia</taxon>
        <taxon>Pyraloidea</taxon>
        <taxon>Crambidae</taxon>
        <taxon>Pyraustinae</taxon>
        <taxon>Loxostege</taxon>
    </lineage>
</organism>
<sequence length="409" mass="46175">MFTYAAGVWGEATKFYCVRKALKAFQRQFAIRAIRAFRTVSAAAAIALAQFVPLHLAVDEAREIQMVKNTGTLQDIPSDITLRKKVPVNQQLHPAERVSIDFSEASTQEEIAQLTKEYPIKMYTDGSKLDGGEVGCAAVIYLPDSKTTKLKRKLGRTSSVFVAELTAIETGLHWIVNSKWRHNIAVASDSMSALKALQDRSNPDPTVASIHSALRDLKQNHIEVSFTWVKAHCGIEGNETADLAAKQAAVQRTATALNEFPISYAKYAIRKRTLAKWQDEYAAETANSEIRKWFNNIEEIGEFKKRVGTSFEYTQIITGHGFHKSYLHRFKILDNPVCPCDDSSIQDITHLTRHCPVFGKIRHEHEMTCRNLKIDPYNLLALTTKEQPIETFTILVNEIIRRLKKLNNT</sequence>
<dbReference type="CDD" id="cd09276">
    <property type="entry name" value="Rnase_HI_RT_non_LTR"/>
    <property type="match status" value="1"/>
</dbReference>
<dbReference type="InterPro" id="IPR012337">
    <property type="entry name" value="RNaseH-like_sf"/>
</dbReference>
<dbReference type="EMBL" id="JBEUOH010000057">
    <property type="protein sequence ID" value="KAL0852574.1"/>
    <property type="molecule type" value="Genomic_DNA"/>
</dbReference>
<comment type="caution">
    <text evidence="2">The sequence shown here is derived from an EMBL/GenBank/DDBJ whole genome shotgun (WGS) entry which is preliminary data.</text>
</comment>
<dbReference type="SUPFAM" id="SSF53098">
    <property type="entry name" value="Ribonuclease H-like"/>
    <property type="match status" value="1"/>
</dbReference>
<dbReference type="Proteomes" id="UP001549920">
    <property type="component" value="Unassembled WGS sequence"/>
</dbReference>
<reference evidence="2 3" key="1">
    <citation type="submission" date="2024-06" db="EMBL/GenBank/DDBJ databases">
        <title>A chromosome-level genome assembly of beet webworm, Loxostege sticticalis.</title>
        <authorList>
            <person name="Zhang Y."/>
        </authorList>
    </citation>
    <scope>NUCLEOTIDE SEQUENCE [LARGE SCALE GENOMIC DNA]</scope>
    <source>
        <strain evidence="2">AQ026</strain>
        <tissue evidence="2">Whole body</tissue>
    </source>
</reference>
<keyword evidence="3" id="KW-1185">Reference proteome</keyword>
<evidence type="ECO:0000259" key="1">
    <source>
        <dbReference type="PROSITE" id="PS50879"/>
    </source>
</evidence>
<proteinExistence type="predicted"/>
<evidence type="ECO:0000313" key="3">
    <source>
        <dbReference type="Proteomes" id="UP001549920"/>
    </source>
</evidence>
<accession>A0ABR3GYP8</accession>
<dbReference type="Gene3D" id="3.30.420.10">
    <property type="entry name" value="Ribonuclease H-like superfamily/Ribonuclease H"/>
    <property type="match status" value="1"/>
</dbReference>
<evidence type="ECO:0000313" key="2">
    <source>
        <dbReference type="EMBL" id="KAL0852574.1"/>
    </source>
</evidence>
<dbReference type="InterPro" id="IPR036397">
    <property type="entry name" value="RNaseH_sf"/>
</dbReference>
<name>A0ABR3GYP8_LOXSC</name>
<dbReference type="Pfam" id="PF00075">
    <property type="entry name" value="RNase_H"/>
    <property type="match status" value="1"/>
</dbReference>
<dbReference type="PANTHER" id="PTHR47723:SF19">
    <property type="entry name" value="POLYNUCLEOTIDYL TRANSFERASE, RIBONUCLEASE H-LIKE SUPERFAMILY PROTEIN"/>
    <property type="match status" value="1"/>
</dbReference>
<dbReference type="InterPro" id="IPR002156">
    <property type="entry name" value="RNaseH_domain"/>
</dbReference>
<protein>
    <recommendedName>
        <fullName evidence="1">RNase H type-1 domain-containing protein</fullName>
    </recommendedName>
</protein>
<dbReference type="PANTHER" id="PTHR47723">
    <property type="entry name" value="OS05G0353850 PROTEIN"/>
    <property type="match status" value="1"/>
</dbReference>
<dbReference type="PROSITE" id="PS50879">
    <property type="entry name" value="RNASE_H_1"/>
    <property type="match status" value="1"/>
</dbReference>